<comment type="catalytic activity">
    <reaction evidence="11">
        <text>L-seryl-[protein] + ATP = O-phospho-L-seryl-[protein] + ADP + H(+)</text>
        <dbReference type="Rhea" id="RHEA:17989"/>
        <dbReference type="Rhea" id="RHEA-COMP:9863"/>
        <dbReference type="Rhea" id="RHEA-COMP:11604"/>
        <dbReference type="ChEBI" id="CHEBI:15378"/>
        <dbReference type="ChEBI" id="CHEBI:29999"/>
        <dbReference type="ChEBI" id="CHEBI:30616"/>
        <dbReference type="ChEBI" id="CHEBI:83421"/>
        <dbReference type="ChEBI" id="CHEBI:456216"/>
        <dbReference type="EC" id="2.7.11.1"/>
    </reaction>
</comment>
<accession>A0A178FRC1</accession>
<dbReference type="EMBL" id="LHPN01000001">
    <property type="protein sequence ID" value="OAL74628.1"/>
    <property type="molecule type" value="Genomic_DNA"/>
</dbReference>
<dbReference type="Gene3D" id="1.10.510.10">
    <property type="entry name" value="Transferase(Phosphotransferase) domain 1"/>
    <property type="match status" value="1"/>
</dbReference>
<evidence type="ECO:0000256" key="4">
    <source>
        <dbReference type="ARBA" id="ARBA00012513"/>
    </source>
</evidence>
<dbReference type="GO" id="GO:0004674">
    <property type="term" value="F:protein serine/threonine kinase activity"/>
    <property type="evidence" value="ECO:0007669"/>
    <property type="project" value="UniProtKB-EC"/>
</dbReference>
<keyword evidence="15" id="KW-1185">Reference proteome</keyword>
<dbReference type="InterPro" id="IPR011009">
    <property type="entry name" value="Kinase-like_dom_sf"/>
</dbReference>
<dbReference type="PROSITE" id="PS50011">
    <property type="entry name" value="PROTEIN_KINASE_DOM"/>
    <property type="match status" value="1"/>
</dbReference>
<feature type="region of interest" description="Disordered" evidence="12">
    <location>
        <begin position="1"/>
        <end position="61"/>
    </location>
</feature>
<keyword evidence="7" id="KW-0158">Chromosome</keyword>
<evidence type="ECO:0000256" key="5">
    <source>
        <dbReference type="ARBA" id="ARBA00013948"/>
    </source>
</evidence>
<sequence length="447" mass="50702">MAESREEPDQYGSMSLDPPDGPEYSASGRGSEVIEEGDSITEEGESDTIGRSVIEDDGENESVEVDGWIEDAKNAHKKEFWTKIGESLDIPWREAEAMHFELGEEELSSRAGETPQHPTVNDMIADVRKGIDHLSGQLHLVTEEPHEELTYSRLLHALARAPEGLKTLPRWTWRLNATLVPGVVNFTMTEGNNDYVLVPETTRMTLEIRKSYWGIPEDKKKTGWDQATATPWGSLRIHGPKNAFPEDEYIEDFAARYADLVGEDEQALISNEHRELVGVSSDDPRWEIRNPAYSGPTDKETVIFRSDLKEVDRLDIATDLVEYSQGNTVNQAVFKYTLIQTPVENVWRELHILKALRGNKRYVSFDRIVLDEVTHNILGLTTGYIAGGTLEQYRGTFYFRWLKQLTDAVDELNFRYGLMHQDLAPRNILIDPASQELLDLISTDQHG</sequence>
<keyword evidence="7" id="KW-0779">Telomere</keyword>
<feature type="compositionally biased region" description="Acidic residues" evidence="12">
    <location>
        <begin position="33"/>
        <end position="46"/>
    </location>
</feature>
<comment type="catalytic activity">
    <reaction evidence="10">
        <text>L-threonyl-[protein] + ATP = O-phospho-L-threonyl-[protein] + ADP + H(+)</text>
        <dbReference type="Rhea" id="RHEA:46608"/>
        <dbReference type="Rhea" id="RHEA-COMP:11060"/>
        <dbReference type="Rhea" id="RHEA-COMP:11605"/>
        <dbReference type="ChEBI" id="CHEBI:15378"/>
        <dbReference type="ChEBI" id="CHEBI:30013"/>
        <dbReference type="ChEBI" id="CHEBI:30616"/>
        <dbReference type="ChEBI" id="CHEBI:61977"/>
        <dbReference type="ChEBI" id="CHEBI:456216"/>
        <dbReference type="EC" id="2.7.11.1"/>
    </reaction>
</comment>
<comment type="caution">
    <text evidence="14">The sequence shown here is derived from an EMBL/GenBank/DDBJ whole genome shotgun (WGS) entry which is preliminary data.</text>
</comment>
<evidence type="ECO:0000313" key="15">
    <source>
        <dbReference type="Proteomes" id="UP000243519"/>
    </source>
</evidence>
<dbReference type="InterPro" id="IPR000719">
    <property type="entry name" value="Prot_kinase_dom"/>
</dbReference>
<comment type="subunit">
    <text evidence="3">Component of the EKC/KEOPS complex composed of at least BUD32, CGI121, GON7, KAE1 and PCC1; the whole complex dimerizes.</text>
</comment>
<evidence type="ECO:0000313" key="14">
    <source>
        <dbReference type="EMBL" id="OAL74628.1"/>
    </source>
</evidence>
<proteinExistence type="predicted"/>
<protein>
    <recommendedName>
        <fullName evidence="6">EKC/KEOPS complex subunit BUD32</fullName>
        <ecNumber evidence="4">2.7.11.1</ecNumber>
    </recommendedName>
    <alternativeName>
        <fullName evidence="8 9">Atypical Serine/threonine protein kinase BUD32</fullName>
    </alternativeName>
    <alternativeName>
        <fullName evidence="5">EKC/KEOPS complex subunit bud32</fullName>
    </alternativeName>
</protein>
<evidence type="ECO:0000256" key="11">
    <source>
        <dbReference type="ARBA" id="ARBA00048679"/>
    </source>
</evidence>
<dbReference type="Proteomes" id="UP000243519">
    <property type="component" value="Unassembled WGS sequence"/>
</dbReference>
<dbReference type="AlphaFoldDB" id="A0A178FRC1"/>
<comment type="subcellular location">
    <subcellularLocation>
        <location evidence="2">Chromosome</location>
        <location evidence="2">Telomere</location>
    </subcellularLocation>
</comment>
<gene>
    <name evidence="14" type="ORF">A7D00_0222</name>
</gene>
<dbReference type="EC" id="2.7.11.1" evidence="4"/>
<reference evidence="14 15" key="1">
    <citation type="submission" date="2016-05" db="EMBL/GenBank/DDBJ databases">
        <title>Genome sequencing of Trichophyton violaceum CMCC(F)T3l isolated from hair.</title>
        <authorList>
            <person name="Zhan P."/>
            <person name="Tao Y."/>
            <person name="Liu W."/>
        </authorList>
    </citation>
    <scope>NUCLEOTIDE SEQUENCE [LARGE SCALE GENOMIC DNA]</scope>
    <source>
        <strain evidence="15">CMCC(F)T3l</strain>
    </source>
</reference>
<feature type="domain" description="Protein kinase" evidence="13">
    <location>
        <begin position="286"/>
        <end position="447"/>
    </location>
</feature>
<evidence type="ECO:0000256" key="12">
    <source>
        <dbReference type="SAM" id="MobiDB-lite"/>
    </source>
</evidence>
<evidence type="ECO:0000259" key="13">
    <source>
        <dbReference type="PROSITE" id="PS50011"/>
    </source>
</evidence>
<evidence type="ECO:0000256" key="8">
    <source>
        <dbReference type="ARBA" id="ARBA00030980"/>
    </source>
</evidence>
<evidence type="ECO:0000256" key="6">
    <source>
        <dbReference type="ARBA" id="ARBA00019973"/>
    </source>
</evidence>
<evidence type="ECO:0000256" key="1">
    <source>
        <dbReference type="ARBA" id="ARBA00003747"/>
    </source>
</evidence>
<evidence type="ECO:0000256" key="9">
    <source>
        <dbReference type="ARBA" id="ARBA00033194"/>
    </source>
</evidence>
<dbReference type="PROSITE" id="PS00109">
    <property type="entry name" value="PROTEIN_KINASE_TYR"/>
    <property type="match status" value="1"/>
</dbReference>
<dbReference type="GO" id="GO:0000781">
    <property type="term" value="C:chromosome, telomeric region"/>
    <property type="evidence" value="ECO:0007669"/>
    <property type="project" value="UniProtKB-SubCell"/>
</dbReference>
<comment type="function">
    <text evidence="1">Component of the EKC/KEOPS complex that is required for the formation of a threonylcarbamoyl group on adenosine at position 37 (t(6)A37) in tRNAs that read codons beginning with adenine. The complex is probably involved in the transfer of the threonylcarbamoyl moiety of threonylcarbamoyl-AMP (TC-AMP) to the N6 group of A37. BUD32 has ATPase activity in the context of the EKC/KEOPS complex and likely plays a supporting role to the catalytic subunit KAE1. The EKC/KEOPS complex also promotes both telomere uncapping and telomere elongation. The complex is required for efficient recruitment of transcriptional coactivators.</text>
</comment>
<evidence type="ECO:0000256" key="3">
    <source>
        <dbReference type="ARBA" id="ARBA00011534"/>
    </source>
</evidence>
<evidence type="ECO:0000256" key="7">
    <source>
        <dbReference type="ARBA" id="ARBA00022895"/>
    </source>
</evidence>
<dbReference type="SUPFAM" id="SSF56112">
    <property type="entry name" value="Protein kinase-like (PK-like)"/>
    <property type="match status" value="1"/>
</dbReference>
<dbReference type="GO" id="GO:0005524">
    <property type="term" value="F:ATP binding"/>
    <property type="evidence" value="ECO:0007669"/>
    <property type="project" value="InterPro"/>
</dbReference>
<dbReference type="InterPro" id="IPR008266">
    <property type="entry name" value="Tyr_kinase_AS"/>
</dbReference>
<evidence type="ECO:0000256" key="10">
    <source>
        <dbReference type="ARBA" id="ARBA00047899"/>
    </source>
</evidence>
<organism evidence="14 15">
    <name type="scientific">Trichophyton violaceum</name>
    <dbReference type="NCBI Taxonomy" id="34388"/>
    <lineage>
        <taxon>Eukaryota</taxon>
        <taxon>Fungi</taxon>
        <taxon>Dikarya</taxon>
        <taxon>Ascomycota</taxon>
        <taxon>Pezizomycotina</taxon>
        <taxon>Eurotiomycetes</taxon>
        <taxon>Eurotiomycetidae</taxon>
        <taxon>Onygenales</taxon>
        <taxon>Arthrodermataceae</taxon>
        <taxon>Trichophyton</taxon>
    </lineage>
</organism>
<name>A0A178FRC1_TRIVO</name>
<evidence type="ECO:0000256" key="2">
    <source>
        <dbReference type="ARBA" id="ARBA00004574"/>
    </source>
</evidence>